<keyword evidence="3" id="KW-0677">Repeat</keyword>
<dbReference type="AlphaFoldDB" id="A0A023E074"/>
<proteinExistence type="inferred from homology"/>
<dbReference type="GO" id="GO:0016887">
    <property type="term" value="F:ATP hydrolysis activity"/>
    <property type="evidence" value="ECO:0007669"/>
    <property type="project" value="InterPro"/>
</dbReference>
<dbReference type="STRING" id="1427503.HE1_01172"/>
<evidence type="ECO:0000256" key="5">
    <source>
        <dbReference type="ARBA" id="ARBA00022763"/>
    </source>
</evidence>
<protein>
    <recommendedName>
        <fullName evidence="12">UvrABC system protein A</fullName>
    </recommendedName>
    <alternativeName>
        <fullName evidence="13">Excinuclease ABC subunit A</fullName>
    </alternativeName>
</protein>
<keyword evidence="7" id="KW-0067">ATP-binding</keyword>
<keyword evidence="9" id="KW-0238">DNA-binding</keyword>
<evidence type="ECO:0000313" key="15">
    <source>
        <dbReference type="EMBL" id="GAJ46830.1"/>
    </source>
</evidence>
<comment type="caution">
    <text evidence="15">The sequence shown here is derived from an EMBL/GenBank/DDBJ whole genome shotgun (WGS) entry which is preliminary data.</text>
</comment>
<organism evidence="15 16">
    <name type="scientific">Holospora elegans E1</name>
    <dbReference type="NCBI Taxonomy" id="1427503"/>
    <lineage>
        <taxon>Bacteria</taxon>
        <taxon>Pseudomonadati</taxon>
        <taxon>Pseudomonadota</taxon>
        <taxon>Alphaproteobacteria</taxon>
        <taxon>Holosporales</taxon>
        <taxon>Holosporaceae</taxon>
        <taxon>Holospora</taxon>
    </lineage>
</organism>
<dbReference type="PANTHER" id="PTHR43152:SF3">
    <property type="entry name" value="UVRABC SYSTEM PROTEIN A"/>
    <property type="match status" value="1"/>
</dbReference>
<accession>A0A023E074</accession>
<dbReference type="SUPFAM" id="SSF52540">
    <property type="entry name" value="P-loop containing nucleoside triphosphate hydrolases"/>
    <property type="match status" value="1"/>
</dbReference>
<evidence type="ECO:0000256" key="3">
    <source>
        <dbReference type="ARBA" id="ARBA00022737"/>
    </source>
</evidence>
<dbReference type="GO" id="GO:0004518">
    <property type="term" value="F:nuclease activity"/>
    <property type="evidence" value="ECO:0007669"/>
    <property type="project" value="UniProtKB-KW"/>
</dbReference>
<dbReference type="GO" id="GO:0003677">
    <property type="term" value="F:DNA binding"/>
    <property type="evidence" value="ECO:0007669"/>
    <property type="project" value="UniProtKB-KW"/>
</dbReference>
<dbReference type="Pfam" id="PF00005">
    <property type="entry name" value="ABC_tran"/>
    <property type="match status" value="1"/>
</dbReference>
<evidence type="ECO:0000256" key="10">
    <source>
        <dbReference type="ARBA" id="ARBA00023204"/>
    </source>
</evidence>
<evidence type="ECO:0000256" key="4">
    <source>
        <dbReference type="ARBA" id="ARBA00022741"/>
    </source>
</evidence>
<dbReference type="Proteomes" id="UP000024842">
    <property type="component" value="Unassembled WGS sequence"/>
</dbReference>
<evidence type="ECO:0000256" key="2">
    <source>
        <dbReference type="ARBA" id="ARBA00022490"/>
    </source>
</evidence>
<name>A0A023E074_9PROT</name>
<keyword evidence="8" id="KW-0267">Excision nuclease</keyword>
<gene>
    <name evidence="15" type="ORF">HE1_01172</name>
</gene>
<comment type="subcellular location">
    <subcellularLocation>
        <location evidence="1">Cytoplasm</location>
    </subcellularLocation>
</comment>
<keyword evidence="6" id="KW-0228">DNA excision</keyword>
<sequence length="156" mass="17030">MSVTEALSFFQDIASIHKHLSIIESVGLGYVQIGQGAPTLSGGEAQRVKLAKELMKRSTGKTLYILDEPTTGLHFDDVHQLLILLHRLADQGNTLIIIEHNLDVLKTLDWIIDIGPEGGQAGGYIVAEGTPQTIAECPKVILELTLPHTLKKLINF</sequence>
<evidence type="ECO:0000256" key="11">
    <source>
        <dbReference type="ARBA" id="ARBA00038000"/>
    </source>
</evidence>
<evidence type="ECO:0000256" key="1">
    <source>
        <dbReference type="ARBA" id="ARBA00004496"/>
    </source>
</evidence>
<feature type="domain" description="ABC transporter" evidence="14">
    <location>
        <begin position="22"/>
        <end position="71"/>
    </location>
</feature>
<keyword evidence="2" id="KW-0963">Cytoplasm</keyword>
<evidence type="ECO:0000256" key="12">
    <source>
        <dbReference type="ARBA" id="ARBA00039316"/>
    </source>
</evidence>
<keyword evidence="4" id="KW-0547">Nucleotide-binding</keyword>
<keyword evidence="5" id="KW-0227">DNA damage</keyword>
<dbReference type="InterPro" id="IPR003439">
    <property type="entry name" value="ABC_transporter-like_ATP-bd"/>
</dbReference>
<keyword evidence="10" id="KW-0234">DNA repair</keyword>
<evidence type="ECO:0000256" key="8">
    <source>
        <dbReference type="ARBA" id="ARBA00022881"/>
    </source>
</evidence>
<comment type="similarity">
    <text evidence="11">Belongs to the ABC transporter superfamily. UvrA family.</text>
</comment>
<evidence type="ECO:0000256" key="13">
    <source>
        <dbReference type="ARBA" id="ARBA00042156"/>
    </source>
</evidence>
<dbReference type="PANTHER" id="PTHR43152">
    <property type="entry name" value="UVRABC SYSTEM PROTEIN A"/>
    <property type="match status" value="1"/>
</dbReference>
<keyword evidence="16" id="KW-1185">Reference proteome</keyword>
<reference evidence="15 16" key="1">
    <citation type="journal article" date="2014" name="FEMS Microbiol. Lett.">
        <title>Draft genome sequences of three Holospora species (Holospora obtusa, Holospora undulata, and Holospora elegans), endonuclear symbiotic bacteria of the ciliate Paramecium caudatum.</title>
        <authorList>
            <person name="Dohra H."/>
            <person name="Tanaka K."/>
            <person name="Suzuki T."/>
            <person name="Fujishima M."/>
            <person name="Suzuki H."/>
        </authorList>
    </citation>
    <scope>NUCLEOTIDE SEQUENCE [LARGE SCALE GENOMIC DNA]</scope>
    <source>
        <strain evidence="15 16">E1</strain>
    </source>
</reference>
<evidence type="ECO:0000256" key="9">
    <source>
        <dbReference type="ARBA" id="ARBA00023125"/>
    </source>
</evidence>
<evidence type="ECO:0000256" key="6">
    <source>
        <dbReference type="ARBA" id="ARBA00022769"/>
    </source>
</evidence>
<dbReference type="GO" id="GO:0006281">
    <property type="term" value="P:DNA repair"/>
    <property type="evidence" value="ECO:0007669"/>
    <property type="project" value="UniProtKB-KW"/>
</dbReference>
<dbReference type="EMBL" id="BAUP01000147">
    <property type="protein sequence ID" value="GAJ46830.1"/>
    <property type="molecule type" value="Genomic_DNA"/>
</dbReference>
<dbReference type="Gene3D" id="3.40.50.300">
    <property type="entry name" value="P-loop containing nucleotide triphosphate hydrolases"/>
    <property type="match status" value="1"/>
</dbReference>
<evidence type="ECO:0000256" key="7">
    <source>
        <dbReference type="ARBA" id="ARBA00022840"/>
    </source>
</evidence>
<dbReference type="GO" id="GO:0005737">
    <property type="term" value="C:cytoplasm"/>
    <property type="evidence" value="ECO:0007669"/>
    <property type="project" value="UniProtKB-SubCell"/>
</dbReference>
<evidence type="ECO:0000313" key="16">
    <source>
        <dbReference type="Proteomes" id="UP000024842"/>
    </source>
</evidence>
<dbReference type="InterPro" id="IPR027417">
    <property type="entry name" value="P-loop_NTPase"/>
</dbReference>
<evidence type="ECO:0000259" key="14">
    <source>
        <dbReference type="Pfam" id="PF00005"/>
    </source>
</evidence>
<dbReference type="GO" id="GO:0005524">
    <property type="term" value="F:ATP binding"/>
    <property type="evidence" value="ECO:0007669"/>
    <property type="project" value="UniProtKB-KW"/>
</dbReference>